<dbReference type="AlphaFoldDB" id="A0A5B7ITU1"/>
<proteinExistence type="predicted"/>
<keyword evidence="3" id="KW-1185">Reference proteome</keyword>
<protein>
    <submittedName>
        <fullName evidence="2">Uncharacterized protein</fullName>
    </submittedName>
</protein>
<organism evidence="2 3">
    <name type="scientific">Portunus trituberculatus</name>
    <name type="common">Swimming crab</name>
    <name type="synonym">Neptunus trituberculatus</name>
    <dbReference type="NCBI Taxonomy" id="210409"/>
    <lineage>
        <taxon>Eukaryota</taxon>
        <taxon>Metazoa</taxon>
        <taxon>Ecdysozoa</taxon>
        <taxon>Arthropoda</taxon>
        <taxon>Crustacea</taxon>
        <taxon>Multicrustacea</taxon>
        <taxon>Malacostraca</taxon>
        <taxon>Eumalacostraca</taxon>
        <taxon>Eucarida</taxon>
        <taxon>Decapoda</taxon>
        <taxon>Pleocyemata</taxon>
        <taxon>Brachyura</taxon>
        <taxon>Eubrachyura</taxon>
        <taxon>Portunoidea</taxon>
        <taxon>Portunidae</taxon>
        <taxon>Portuninae</taxon>
        <taxon>Portunus</taxon>
    </lineage>
</organism>
<reference evidence="2 3" key="1">
    <citation type="submission" date="2019-05" db="EMBL/GenBank/DDBJ databases">
        <title>Another draft genome of Portunus trituberculatus and its Hox gene families provides insights of decapod evolution.</title>
        <authorList>
            <person name="Jeong J.-H."/>
            <person name="Song I."/>
            <person name="Kim S."/>
            <person name="Choi T."/>
            <person name="Kim D."/>
            <person name="Ryu S."/>
            <person name="Kim W."/>
        </authorList>
    </citation>
    <scope>NUCLEOTIDE SEQUENCE [LARGE SCALE GENOMIC DNA]</scope>
    <source>
        <tissue evidence="2">Muscle</tissue>
    </source>
</reference>
<dbReference type="Proteomes" id="UP000324222">
    <property type="component" value="Unassembled WGS sequence"/>
</dbReference>
<comment type="caution">
    <text evidence="2">The sequence shown here is derived from an EMBL/GenBank/DDBJ whole genome shotgun (WGS) entry which is preliminary data.</text>
</comment>
<evidence type="ECO:0000313" key="2">
    <source>
        <dbReference type="EMBL" id="MPC85066.1"/>
    </source>
</evidence>
<evidence type="ECO:0000313" key="3">
    <source>
        <dbReference type="Proteomes" id="UP000324222"/>
    </source>
</evidence>
<dbReference type="EMBL" id="VSRR010067210">
    <property type="protein sequence ID" value="MPC85066.1"/>
    <property type="molecule type" value="Genomic_DNA"/>
</dbReference>
<gene>
    <name evidence="2" type="ORF">E2C01_079825</name>
</gene>
<name>A0A5B7ITU1_PORTR</name>
<evidence type="ECO:0000256" key="1">
    <source>
        <dbReference type="SAM" id="MobiDB-lite"/>
    </source>
</evidence>
<accession>A0A5B7ITU1</accession>
<feature type="region of interest" description="Disordered" evidence="1">
    <location>
        <begin position="79"/>
        <end position="107"/>
    </location>
</feature>
<feature type="compositionally biased region" description="Basic and acidic residues" evidence="1">
    <location>
        <begin position="83"/>
        <end position="105"/>
    </location>
</feature>
<sequence length="132" mass="14591">MALFPLGTPDYPGTAYRKGKVDTVGGDRGTSIRALFNKTRCVPAIEVLSCLAAEERFMRTVSLRFIVAKYRESPLVPWGSENGRVRQRSDGVRGGTERGDEDKRVGLKGCEGGEGLWEALGMSVDRRIRIEE</sequence>